<dbReference type="InterPro" id="IPR036291">
    <property type="entry name" value="NAD(P)-bd_dom_sf"/>
</dbReference>
<evidence type="ECO:0000313" key="2">
    <source>
        <dbReference type="EMBL" id="MFC5067456.1"/>
    </source>
</evidence>
<dbReference type="PANTHER" id="PTHR48079:SF6">
    <property type="entry name" value="NAD(P)-BINDING DOMAIN-CONTAINING PROTEIN-RELATED"/>
    <property type="match status" value="1"/>
</dbReference>
<feature type="domain" description="NAD-dependent epimerase/dehydratase" evidence="1">
    <location>
        <begin position="4"/>
        <end position="227"/>
    </location>
</feature>
<gene>
    <name evidence="2" type="ORF">ACFPFW_05435</name>
</gene>
<dbReference type="Pfam" id="PF01370">
    <property type="entry name" value="Epimerase"/>
    <property type="match status" value="1"/>
</dbReference>
<sequence>MARVLVTGGCGFVGRHLVKALQDRGDEIRVVDLAPPSVGGPHAEYIRGSITDAALMDSALKGVDRVYHLAGIPHLWAKKRSGFDIANRQGTEAVMAACMRANVPRVVHCSTESILLPKTKREAVDESLTLQLGDMPGPYTRSKFQAEVAAMKAAREGLNVTIVNPTVPVGAGDDNMTPPAQMLALFLKGGTPFFLDCVLNLVDVRDAADGMILAGDKGAVGERYILGGENVRLRDLLRLLEEVSGRRMPTRTILPPIALAAGVVSEFIANNITRTAPAATLEGILLALRSGAFDNSKARRELGYSPRPVDTALRAELEWLASRNNAEQPTSFGHEASAK</sequence>
<name>A0ABV9YXX5_9HYPH</name>
<protein>
    <submittedName>
        <fullName evidence="2">NAD-dependent epimerase/dehydratase family protein</fullName>
    </submittedName>
</protein>
<evidence type="ECO:0000259" key="1">
    <source>
        <dbReference type="Pfam" id="PF01370"/>
    </source>
</evidence>
<dbReference type="RefSeq" id="WP_114956951.1">
    <property type="nucleotide sequence ID" value="NZ_JBHSJF010000005.1"/>
</dbReference>
<dbReference type="Gene3D" id="3.40.50.720">
    <property type="entry name" value="NAD(P)-binding Rossmann-like Domain"/>
    <property type="match status" value="1"/>
</dbReference>
<organism evidence="2 3">
    <name type="scientific">Flaviflagellibacter deserti</name>
    <dbReference type="NCBI Taxonomy" id="2267266"/>
    <lineage>
        <taxon>Bacteria</taxon>
        <taxon>Pseudomonadati</taxon>
        <taxon>Pseudomonadota</taxon>
        <taxon>Alphaproteobacteria</taxon>
        <taxon>Hyphomicrobiales</taxon>
        <taxon>Flaviflagellibacter</taxon>
    </lineage>
</organism>
<dbReference type="InterPro" id="IPR001509">
    <property type="entry name" value="Epimerase_deHydtase"/>
</dbReference>
<keyword evidence="3" id="KW-1185">Reference proteome</keyword>
<dbReference type="SUPFAM" id="SSF51735">
    <property type="entry name" value="NAD(P)-binding Rossmann-fold domains"/>
    <property type="match status" value="1"/>
</dbReference>
<accession>A0ABV9YXX5</accession>
<reference evidence="3" key="1">
    <citation type="journal article" date="2019" name="Int. J. Syst. Evol. Microbiol.">
        <title>The Global Catalogue of Microorganisms (GCM) 10K type strain sequencing project: providing services to taxonomists for standard genome sequencing and annotation.</title>
        <authorList>
            <consortium name="The Broad Institute Genomics Platform"/>
            <consortium name="The Broad Institute Genome Sequencing Center for Infectious Disease"/>
            <person name="Wu L."/>
            <person name="Ma J."/>
        </authorList>
    </citation>
    <scope>NUCLEOTIDE SEQUENCE [LARGE SCALE GENOMIC DNA]</scope>
    <source>
        <strain evidence="3">CGMCC 1.16444</strain>
    </source>
</reference>
<comment type="caution">
    <text evidence="2">The sequence shown here is derived from an EMBL/GenBank/DDBJ whole genome shotgun (WGS) entry which is preliminary data.</text>
</comment>
<dbReference type="EMBL" id="JBHSJF010000005">
    <property type="protein sequence ID" value="MFC5067456.1"/>
    <property type="molecule type" value="Genomic_DNA"/>
</dbReference>
<evidence type="ECO:0000313" key="3">
    <source>
        <dbReference type="Proteomes" id="UP001595796"/>
    </source>
</evidence>
<proteinExistence type="predicted"/>
<dbReference type="PANTHER" id="PTHR48079">
    <property type="entry name" value="PROTEIN YEEZ"/>
    <property type="match status" value="1"/>
</dbReference>
<dbReference type="Proteomes" id="UP001595796">
    <property type="component" value="Unassembled WGS sequence"/>
</dbReference>
<dbReference type="InterPro" id="IPR051783">
    <property type="entry name" value="NAD(P)-dependent_oxidoreduct"/>
</dbReference>